<sequence>MRMIYDTWRLMRVRGKVEKEVRPRYFKQKVFQGLRILVNIGQEYQRYRDEQVKKKVLNVLKRMVQFKRQKRGELKDFVRSRKVRILTNSFYAFREITHKLKQTKGDPFLMRSIIGRDDKDSFYRNDCDLDSEDETEFFEVVIHSKDSIIKSHGLSKPVSVGPSSRLLSPKDSEKNRHYLNEADVSRFIEVLGVDKRQSINLKVQ</sequence>
<dbReference type="EMBL" id="RRYP01005227">
    <property type="protein sequence ID" value="TNV82220.1"/>
    <property type="molecule type" value="Genomic_DNA"/>
</dbReference>
<feature type="region of interest" description="Disordered" evidence="1">
    <location>
        <begin position="153"/>
        <end position="172"/>
    </location>
</feature>
<accession>A0A8J8T582</accession>
<evidence type="ECO:0000313" key="2">
    <source>
        <dbReference type="EMBL" id="TNV82220.1"/>
    </source>
</evidence>
<dbReference type="AlphaFoldDB" id="A0A8J8T582"/>
<name>A0A8J8T582_HALGN</name>
<comment type="caution">
    <text evidence="2">The sequence shown here is derived from an EMBL/GenBank/DDBJ whole genome shotgun (WGS) entry which is preliminary data.</text>
</comment>
<organism evidence="2 3">
    <name type="scientific">Halteria grandinella</name>
    <dbReference type="NCBI Taxonomy" id="5974"/>
    <lineage>
        <taxon>Eukaryota</taxon>
        <taxon>Sar</taxon>
        <taxon>Alveolata</taxon>
        <taxon>Ciliophora</taxon>
        <taxon>Intramacronucleata</taxon>
        <taxon>Spirotrichea</taxon>
        <taxon>Stichotrichia</taxon>
        <taxon>Sporadotrichida</taxon>
        <taxon>Halteriidae</taxon>
        <taxon>Halteria</taxon>
    </lineage>
</organism>
<protein>
    <submittedName>
        <fullName evidence="2">Uncharacterized protein</fullName>
    </submittedName>
</protein>
<keyword evidence="3" id="KW-1185">Reference proteome</keyword>
<gene>
    <name evidence="2" type="ORF">FGO68_gene17691</name>
</gene>
<evidence type="ECO:0000256" key="1">
    <source>
        <dbReference type="SAM" id="MobiDB-lite"/>
    </source>
</evidence>
<proteinExistence type="predicted"/>
<reference evidence="2" key="1">
    <citation type="submission" date="2019-06" db="EMBL/GenBank/DDBJ databases">
        <authorList>
            <person name="Zheng W."/>
        </authorList>
    </citation>
    <scope>NUCLEOTIDE SEQUENCE</scope>
    <source>
        <strain evidence="2">QDHG01</strain>
    </source>
</reference>
<dbReference type="Proteomes" id="UP000785679">
    <property type="component" value="Unassembled WGS sequence"/>
</dbReference>
<evidence type="ECO:0000313" key="3">
    <source>
        <dbReference type="Proteomes" id="UP000785679"/>
    </source>
</evidence>